<dbReference type="Pfam" id="PF12389">
    <property type="entry name" value="Peptidase_M73"/>
    <property type="match status" value="1"/>
</dbReference>
<evidence type="ECO:0000313" key="1">
    <source>
        <dbReference type="EMBL" id="MCM1990532.1"/>
    </source>
</evidence>
<dbReference type="EMBL" id="JAGSOJ010000002">
    <property type="protein sequence ID" value="MCM1990532.1"/>
    <property type="molecule type" value="Genomic_DNA"/>
</dbReference>
<dbReference type="InterPro" id="IPR022121">
    <property type="entry name" value="Peptidase_M73_camelysin"/>
</dbReference>
<reference evidence="1" key="1">
    <citation type="journal article" date="2021" name="mSystems">
        <title>Bacteria and Archaea Synergistically Convert Glycine Betaine to Biogenic Methane in the Formosa Cold Seep of the South China Sea.</title>
        <authorList>
            <person name="Li L."/>
            <person name="Zhang W."/>
            <person name="Zhang S."/>
            <person name="Song L."/>
            <person name="Sun Q."/>
            <person name="Zhang H."/>
            <person name="Xiang H."/>
            <person name="Dong X."/>
        </authorList>
    </citation>
    <scope>NUCLEOTIDE SEQUENCE</scope>
    <source>
        <strain evidence="1">ZWT</strain>
    </source>
</reference>
<comment type="caution">
    <text evidence="1">The sequence shown here is derived from an EMBL/GenBank/DDBJ whole genome shotgun (WGS) entry which is preliminary data.</text>
</comment>
<accession>A0A9J6P2A8</accession>
<proteinExistence type="predicted"/>
<dbReference type="Proteomes" id="UP001056429">
    <property type="component" value="Unassembled WGS sequence"/>
</dbReference>
<organism evidence="1 2">
    <name type="scientific">Oceanirhabdus seepicola</name>
    <dbReference type="NCBI Taxonomy" id="2828781"/>
    <lineage>
        <taxon>Bacteria</taxon>
        <taxon>Bacillati</taxon>
        <taxon>Bacillota</taxon>
        <taxon>Clostridia</taxon>
        <taxon>Eubacteriales</taxon>
        <taxon>Clostridiaceae</taxon>
        <taxon>Oceanirhabdus</taxon>
    </lineage>
</organism>
<gene>
    <name evidence="1" type="ORF">KDK92_12440</name>
</gene>
<sequence>MKKRTLLIVLLLGFLALAGIGYGTFAFFTAGATSEKNEISSGTLTMSANGETENFRFDIASSKLVPGDYITVGENDTAEIEISNTGTLDMVYLSNFKYSDGKDSNFLSNGLVFENLSRTVKDKTGEVVSTTFYVRDFSLAAPLGAYVLDIDRYDLKGELFAVNTRPADELISIREWIEFCGTKPAGLAKVYAGQLEPGESETWSMKIKFHEKCGNEYNIKNGFNIFLDYGAEATQNRVDAITNMLLAQKVVKLDFNNDDGSFDEIARDWKDTL</sequence>
<dbReference type="AlphaFoldDB" id="A0A9J6P2A8"/>
<reference evidence="1" key="2">
    <citation type="submission" date="2021-04" db="EMBL/GenBank/DDBJ databases">
        <authorList>
            <person name="Dong X."/>
        </authorList>
    </citation>
    <scope>NUCLEOTIDE SEQUENCE</scope>
    <source>
        <strain evidence="1">ZWT</strain>
    </source>
</reference>
<dbReference type="RefSeq" id="WP_250859570.1">
    <property type="nucleotide sequence ID" value="NZ_JAGSOJ010000002.1"/>
</dbReference>
<protein>
    <submittedName>
        <fullName evidence="1">Uncharacterized protein</fullName>
    </submittedName>
</protein>
<keyword evidence="2" id="KW-1185">Reference proteome</keyword>
<name>A0A9J6P2A8_9CLOT</name>
<evidence type="ECO:0000313" key="2">
    <source>
        <dbReference type="Proteomes" id="UP001056429"/>
    </source>
</evidence>